<organism evidence="2">
    <name type="scientific">Solanum chilense</name>
    <name type="common">Tomato</name>
    <name type="synonym">Lycopersicon chilense</name>
    <dbReference type="NCBI Taxonomy" id="4083"/>
    <lineage>
        <taxon>Eukaryota</taxon>
        <taxon>Viridiplantae</taxon>
        <taxon>Streptophyta</taxon>
        <taxon>Embryophyta</taxon>
        <taxon>Tracheophyta</taxon>
        <taxon>Spermatophyta</taxon>
        <taxon>Magnoliopsida</taxon>
        <taxon>eudicotyledons</taxon>
        <taxon>Gunneridae</taxon>
        <taxon>Pentapetalae</taxon>
        <taxon>asterids</taxon>
        <taxon>lamiids</taxon>
        <taxon>Solanales</taxon>
        <taxon>Solanaceae</taxon>
        <taxon>Solanoideae</taxon>
        <taxon>Solaneae</taxon>
        <taxon>Solanum</taxon>
        <taxon>Solanum subgen. Lycopersicon</taxon>
    </lineage>
</organism>
<feature type="region of interest" description="Disordered" evidence="1">
    <location>
        <begin position="51"/>
        <end position="141"/>
    </location>
</feature>
<evidence type="ECO:0000313" key="2">
    <source>
        <dbReference type="EMBL" id="TMW84608.1"/>
    </source>
</evidence>
<comment type="caution">
    <text evidence="2">The sequence shown here is derived from an EMBL/GenBank/DDBJ whole genome shotgun (WGS) entry which is preliminary data.</text>
</comment>
<name>A0A6N2AS45_SOLCI</name>
<feature type="compositionally biased region" description="Basic and acidic residues" evidence="1">
    <location>
        <begin position="124"/>
        <end position="141"/>
    </location>
</feature>
<reference evidence="2" key="1">
    <citation type="submission" date="2019-05" db="EMBL/GenBank/DDBJ databases">
        <title>The de novo reference genome and transcriptome assemblies of the wild tomato species Solanum chilense.</title>
        <authorList>
            <person name="Stam R."/>
            <person name="Nosenko T."/>
            <person name="Hoerger A.C."/>
            <person name="Stephan W."/>
            <person name="Seidel M.A."/>
            <person name="Kuhn J.M.M."/>
            <person name="Haberer G."/>
            <person name="Tellier A."/>
        </authorList>
    </citation>
    <scope>NUCLEOTIDE SEQUENCE</scope>
    <source>
        <tissue evidence="2">Mature leaves</tissue>
    </source>
</reference>
<dbReference type="EMBL" id="RXGB01008984">
    <property type="protein sequence ID" value="TMW84608.1"/>
    <property type="molecule type" value="Genomic_DNA"/>
</dbReference>
<sequence>MLKFLEVWMGGGVRRKPLNCRKGLPNGGIFLMFYIRLVFYHSSDLRAFDNSTNRQQQGEQQKFRQQLLNRHIRQENNKEKQQSEKEENKDKGKQIDTCTQKSTPKRKNKTSKKKRDASKRRQNKEHGNKSKQEQEIEEEPCKKFIMVNDNQGIDILPL</sequence>
<protein>
    <submittedName>
        <fullName evidence="2">Uncharacterized protein</fullName>
    </submittedName>
</protein>
<feature type="compositionally biased region" description="Basic and acidic residues" evidence="1">
    <location>
        <begin position="72"/>
        <end position="94"/>
    </location>
</feature>
<feature type="compositionally biased region" description="Low complexity" evidence="1">
    <location>
        <begin position="55"/>
        <end position="66"/>
    </location>
</feature>
<gene>
    <name evidence="2" type="ORF">EJD97_024842</name>
</gene>
<proteinExistence type="predicted"/>
<evidence type="ECO:0000256" key="1">
    <source>
        <dbReference type="SAM" id="MobiDB-lite"/>
    </source>
</evidence>
<dbReference type="AlphaFoldDB" id="A0A6N2AS45"/>
<accession>A0A6N2AS45</accession>
<feature type="compositionally biased region" description="Basic residues" evidence="1">
    <location>
        <begin position="103"/>
        <end position="123"/>
    </location>
</feature>